<feature type="chain" id="PRO_5031664561" description="Endolytic peptidoglycan transglycosylase RlpA" evidence="6">
    <location>
        <begin position="26"/>
        <end position="346"/>
    </location>
</feature>
<keyword evidence="2 4" id="KW-0456">Lyase</keyword>
<dbReference type="PROSITE" id="PS51724">
    <property type="entry name" value="SPOR"/>
    <property type="match status" value="1"/>
</dbReference>
<dbReference type="EC" id="4.2.2.-" evidence="4"/>
<dbReference type="GO" id="GO:0071555">
    <property type="term" value="P:cell wall organization"/>
    <property type="evidence" value="ECO:0007669"/>
    <property type="project" value="UniProtKB-KW"/>
</dbReference>
<dbReference type="PANTHER" id="PTHR34183:SF1">
    <property type="entry name" value="ENDOLYTIC PEPTIDOGLYCAN TRANSGLYCOSYLASE RLPA"/>
    <property type="match status" value="1"/>
</dbReference>
<evidence type="ECO:0000256" key="5">
    <source>
        <dbReference type="RuleBase" id="RU003495"/>
    </source>
</evidence>
<comment type="subcellular location">
    <subcellularLocation>
        <location evidence="4">Cell membrane</location>
        <topology evidence="4">Lipid-anchor</topology>
    </subcellularLocation>
</comment>
<dbReference type="Pfam" id="PF03330">
    <property type="entry name" value="DPBB_1"/>
    <property type="match status" value="1"/>
</dbReference>
<dbReference type="AlphaFoldDB" id="A0A7W7KPA4"/>
<sequence length="346" mass="37039">MNKRIASPGLWSLAACVGLSTVFLASCTGNRAPQQQPVASSGISGPYDYNRPHRDGAPWWDVDVSRIPDAVPMPHNGPFKNNPYTVLGKTYYPLNNASAYNVVGTASWYGTKFHGQATANGEQYDLYGMTAAHKTLPLPSYVRVTNLDNGKSVIVRVNDRGPFYSDRVIDLSFAAAKKLGYAETGTAHVKVEGIDPDRWWAAQGKQPPMIMALPKMAAQPAAAPAASAQPQAVAMAQPIETYTPPPAQHAAPVAPVMIDSKKNASLPADGLYLQVGAFANPDAAELLKEKVGGLTGAKSFISSVVVNQQTLYRVRLGPIGTQDEASRMQDSIRVANLGQPKLVRLD</sequence>
<comment type="similarity">
    <text evidence="4 5">Belongs to the RlpA family.</text>
</comment>
<dbReference type="HAMAP" id="MF_02071">
    <property type="entry name" value="RlpA"/>
    <property type="match status" value="1"/>
</dbReference>
<dbReference type="PANTHER" id="PTHR34183">
    <property type="entry name" value="ENDOLYTIC PEPTIDOGLYCAN TRANSGLYCOSYLASE RLPA"/>
    <property type="match status" value="1"/>
</dbReference>
<organism evidence="8 9">
    <name type="scientific">Pseudomonas nitroreducens</name>
    <dbReference type="NCBI Taxonomy" id="46680"/>
    <lineage>
        <taxon>Bacteria</taxon>
        <taxon>Pseudomonadati</taxon>
        <taxon>Pseudomonadota</taxon>
        <taxon>Gammaproteobacteria</taxon>
        <taxon>Pseudomonadales</taxon>
        <taxon>Pseudomonadaceae</taxon>
        <taxon>Pseudomonas</taxon>
    </lineage>
</organism>
<keyword evidence="4" id="KW-0564">Palmitate</keyword>
<dbReference type="CDD" id="cd22268">
    <property type="entry name" value="DPBB_RlpA-like"/>
    <property type="match status" value="1"/>
</dbReference>
<dbReference type="RefSeq" id="WP_184594116.1">
    <property type="nucleotide sequence ID" value="NZ_JACHLI010000023.1"/>
</dbReference>
<dbReference type="PROSITE" id="PS51257">
    <property type="entry name" value="PROKAR_LIPOPROTEIN"/>
    <property type="match status" value="1"/>
</dbReference>
<evidence type="ECO:0000256" key="6">
    <source>
        <dbReference type="SAM" id="SignalP"/>
    </source>
</evidence>
<dbReference type="GO" id="GO:0042834">
    <property type="term" value="F:peptidoglycan binding"/>
    <property type="evidence" value="ECO:0007669"/>
    <property type="project" value="InterPro"/>
</dbReference>
<dbReference type="InterPro" id="IPR012997">
    <property type="entry name" value="RplA"/>
</dbReference>
<dbReference type="SUPFAM" id="SSF110997">
    <property type="entry name" value="Sporulation related repeat"/>
    <property type="match status" value="1"/>
</dbReference>
<keyword evidence="4 8" id="KW-0449">Lipoprotein</keyword>
<evidence type="ECO:0000256" key="3">
    <source>
        <dbReference type="ARBA" id="ARBA00023316"/>
    </source>
</evidence>
<dbReference type="InterPro" id="IPR036908">
    <property type="entry name" value="RlpA-like_sf"/>
</dbReference>
<reference evidence="8 9" key="1">
    <citation type="submission" date="2020-08" db="EMBL/GenBank/DDBJ databases">
        <title>Functional genomics of gut bacteria from endangered species of beetles.</title>
        <authorList>
            <person name="Carlos-Shanley C."/>
        </authorList>
    </citation>
    <scope>NUCLEOTIDE SEQUENCE [LARGE SCALE GENOMIC DNA]</scope>
    <source>
        <strain evidence="8 9">S00179</strain>
    </source>
</reference>
<feature type="domain" description="SPOR" evidence="7">
    <location>
        <begin position="265"/>
        <end position="346"/>
    </location>
</feature>
<dbReference type="GO" id="GO:0005886">
    <property type="term" value="C:plasma membrane"/>
    <property type="evidence" value="ECO:0007669"/>
    <property type="project" value="UniProtKB-SubCell"/>
</dbReference>
<evidence type="ECO:0000313" key="9">
    <source>
        <dbReference type="Proteomes" id="UP000566995"/>
    </source>
</evidence>
<dbReference type="Gene3D" id="3.30.70.1070">
    <property type="entry name" value="Sporulation related repeat"/>
    <property type="match status" value="1"/>
</dbReference>
<keyword evidence="1 6" id="KW-0732">Signal</keyword>
<evidence type="ECO:0000256" key="1">
    <source>
        <dbReference type="ARBA" id="ARBA00022729"/>
    </source>
</evidence>
<protein>
    <recommendedName>
        <fullName evidence="4">Endolytic peptidoglycan transglycosylase RlpA</fullName>
        <ecNumber evidence="4">4.2.2.-</ecNumber>
    </recommendedName>
</protein>
<dbReference type="GO" id="GO:0000270">
    <property type="term" value="P:peptidoglycan metabolic process"/>
    <property type="evidence" value="ECO:0007669"/>
    <property type="project" value="UniProtKB-UniRule"/>
</dbReference>
<comment type="function">
    <text evidence="4">Lytic transglycosylase with a strong preference for naked glycan strands that lack stem peptides.</text>
</comment>
<evidence type="ECO:0000256" key="4">
    <source>
        <dbReference type="HAMAP-Rule" id="MF_02071"/>
    </source>
</evidence>
<keyword evidence="4" id="KW-1003">Cell membrane</keyword>
<proteinExistence type="inferred from homology"/>
<dbReference type="Gene3D" id="2.40.40.10">
    <property type="entry name" value="RlpA-like domain"/>
    <property type="match status" value="1"/>
</dbReference>
<dbReference type="FunFam" id="2.40.40.10:FF:000003">
    <property type="entry name" value="Endolytic peptidoglycan transglycosylase RlpA"/>
    <property type="match status" value="1"/>
</dbReference>
<dbReference type="Pfam" id="PF05036">
    <property type="entry name" value="SPOR"/>
    <property type="match status" value="1"/>
</dbReference>
<dbReference type="InterPro" id="IPR036680">
    <property type="entry name" value="SPOR-like_sf"/>
</dbReference>
<feature type="signal peptide" evidence="6">
    <location>
        <begin position="1"/>
        <end position="25"/>
    </location>
</feature>
<dbReference type="SUPFAM" id="SSF50685">
    <property type="entry name" value="Barwin-like endoglucanases"/>
    <property type="match status" value="1"/>
</dbReference>
<dbReference type="InterPro" id="IPR034718">
    <property type="entry name" value="RlpA"/>
</dbReference>
<evidence type="ECO:0000313" key="8">
    <source>
        <dbReference type="EMBL" id="MBB4866040.1"/>
    </source>
</evidence>
<evidence type="ECO:0000256" key="2">
    <source>
        <dbReference type="ARBA" id="ARBA00023239"/>
    </source>
</evidence>
<dbReference type="EMBL" id="JACHLI010000023">
    <property type="protein sequence ID" value="MBB4866040.1"/>
    <property type="molecule type" value="Genomic_DNA"/>
</dbReference>
<dbReference type="GO" id="GO:0009279">
    <property type="term" value="C:cell outer membrane"/>
    <property type="evidence" value="ECO:0007669"/>
    <property type="project" value="TreeGrafter"/>
</dbReference>
<dbReference type="InterPro" id="IPR007730">
    <property type="entry name" value="SPOR-like_dom"/>
</dbReference>
<keyword evidence="4" id="KW-0472">Membrane</keyword>
<accession>A0A7W7KPA4</accession>
<dbReference type="GO" id="GO:0008932">
    <property type="term" value="F:lytic endotransglycosylase activity"/>
    <property type="evidence" value="ECO:0007669"/>
    <property type="project" value="UniProtKB-UniRule"/>
</dbReference>
<evidence type="ECO:0000259" key="7">
    <source>
        <dbReference type="PROSITE" id="PS51724"/>
    </source>
</evidence>
<comment type="caution">
    <text evidence="8">The sequence shown here is derived from an EMBL/GenBank/DDBJ whole genome shotgun (WGS) entry which is preliminary data.</text>
</comment>
<keyword evidence="3 4" id="KW-0961">Cell wall biogenesis/degradation</keyword>
<dbReference type="InterPro" id="IPR009009">
    <property type="entry name" value="RlpA-like_DPBB"/>
</dbReference>
<gene>
    <name evidence="4" type="primary">rlpA</name>
    <name evidence="8" type="ORF">HNP46_004941</name>
</gene>
<dbReference type="NCBIfam" id="TIGR00413">
    <property type="entry name" value="rlpA"/>
    <property type="match status" value="1"/>
</dbReference>
<dbReference type="Proteomes" id="UP000566995">
    <property type="component" value="Unassembled WGS sequence"/>
</dbReference>
<name>A0A7W7KPA4_PSENT</name>